<evidence type="ECO:0000256" key="1">
    <source>
        <dbReference type="ARBA" id="ARBA00001974"/>
    </source>
</evidence>
<dbReference type="InterPro" id="IPR036188">
    <property type="entry name" value="FAD/NAD-bd_sf"/>
</dbReference>
<dbReference type="RefSeq" id="WP_099140609.1">
    <property type="nucleotide sequence ID" value="NZ_CAWNOR010000064.1"/>
</dbReference>
<dbReference type="AlphaFoldDB" id="A0A2D0LG13"/>
<proteinExistence type="predicted"/>
<dbReference type="Gene3D" id="3.50.50.60">
    <property type="entry name" value="FAD/NAD(P)-binding domain"/>
    <property type="match status" value="1"/>
</dbReference>
<dbReference type="OrthoDB" id="9815989at2"/>
<evidence type="ECO:0000256" key="4">
    <source>
        <dbReference type="ARBA" id="ARBA00023002"/>
    </source>
</evidence>
<name>A0A2D0LG13_9GAMM</name>
<keyword evidence="2" id="KW-0285">Flavoprotein</keyword>
<dbReference type="EMBL" id="NJCX01000003">
    <property type="protein sequence ID" value="PHM74591.1"/>
    <property type="molecule type" value="Genomic_DNA"/>
</dbReference>
<sequence>MKKTYDLIIVGGGLVGLSTAYNATSYYGGYTPIKGENILVLEESTFFNQNSSTAGASRQFRLQYSENYMSKLVLESMYEWKKLQKHSLHPLISHTGCLWFGDPIIPTTEGGIIPAIDTMDKLGIPYQSLSAKEIENLYLFKNIPTNYTGFFQGDGGIINIPATLKTLYNVAYNRGVHLKENCPIIRIDSDKKEVIVTSEGNVFHGKKVVIAAGPYTNKLLSSLGIYLDIEIWDMISAYFCKKDCNIDYPTWFVFQKDNEKNSNLYYGFPEAYWKNPGYIRVAPDYPFNILEDPEQRTLPTDNDLIGTSNWVKNHMKGLDPEPKLTSTCMLALPKNGQLMYLDSLDTSPNIVVYTAGWGAKFAPLLGKICAQ</sequence>
<protein>
    <submittedName>
        <fullName evidence="6">N-methyl-L-tryptophan oxidase</fullName>
    </submittedName>
</protein>
<keyword evidence="4" id="KW-0560">Oxidoreductase</keyword>
<keyword evidence="3" id="KW-0274">FAD</keyword>
<dbReference type="PANTHER" id="PTHR10961">
    <property type="entry name" value="PEROXISOMAL SARCOSINE OXIDASE"/>
    <property type="match status" value="1"/>
</dbReference>
<reference evidence="6 7" key="1">
    <citation type="journal article" date="2017" name="Nat. Microbiol.">
        <title>Natural product diversity associated with the nematode symbionts Photorhabdus and Xenorhabdus.</title>
        <authorList>
            <person name="Tobias N.J."/>
            <person name="Wolff H."/>
            <person name="Djahanschiri B."/>
            <person name="Grundmann F."/>
            <person name="Kronenwerth M."/>
            <person name="Shi Y.M."/>
            <person name="Simonyi S."/>
            <person name="Grun P."/>
            <person name="Shapiro-Ilan D."/>
            <person name="Pidot S.J."/>
            <person name="Stinear T.P."/>
            <person name="Ebersberger I."/>
            <person name="Bode H.B."/>
        </authorList>
    </citation>
    <scope>NUCLEOTIDE SEQUENCE [LARGE SCALE GENOMIC DNA]</scope>
    <source>
        <strain evidence="6 7">DSM 17907</strain>
    </source>
</reference>
<dbReference type="Pfam" id="PF01266">
    <property type="entry name" value="DAO"/>
    <property type="match status" value="1"/>
</dbReference>
<accession>A0A2D0LG13</accession>
<dbReference type="PANTHER" id="PTHR10961:SF7">
    <property type="entry name" value="FAD DEPENDENT OXIDOREDUCTASE DOMAIN-CONTAINING PROTEIN"/>
    <property type="match status" value="1"/>
</dbReference>
<evidence type="ECO:0000313" key="7">
    <source>
        <dbReference type="Proteomes" id="UP000221101"/>
    </source>
</evidence>
<evidence type="ECO:0000313" key="6">
    <source>
        <dbReference type="EMBL" id="PHM74591.1"/>
    </source>
</evidence>
<gene>
    <name evidence="6" type="ORF">Xkoz_00514</name>
</gene>
<dbReference type="SUPFAM" id="SSF51905">
    <property type="entry name" value="FAD/NAD(P)-binding domain"/>
    <property type="match status" value="1"/>
</dbReference>
<feature type="domain" description="FAD dependent oxidoreductase" evidence="5">
    <location>
        <begin position="6"/>
        <end position="371"/>
    </location>
</feature>
<organism evidence="6 7">
    <name type="scientific">Xenorhabdus kozodoii</name>
    <dbReference type="NCBI Taxonomy" id="351676"/>
    <lineage>
        <taxon>Bacteria</taxon>
        <taxon>Pseudomonadati</taxon>
        <taxon>Pseudomonadota</taxon>
        <taxon>Gammaproteobacteria</taxon>
        <taxon>Enterobacterales</taxon>
        <taxon>Morganellaceae</taxon>
        <taxon>Xenorhabdus</taxon>
    </lineage>
</organism>
<keyword evidence="7" id="KW-1185">Reference proteome</keyword>
<comment type="caution">
    <text evidence="6">The sequence shown here is derived from an EMBL/GenBank/DDBJ whole genome shotgun (WGS) entry which is preliminary data.</text>
</comment>
<dbReference type="InterPro" id="IPR006076">
    <property type="entry name" value="FAD-dep_OxRdtase"/>
</dbReference>
<dbReference type="Proteomes" id="UP000221101">
    <property type="component" value="Unassembled WGS sequence"/>
</dbReference>
<evidence type="ECO:0000259" key="5">
    <source>
        <dbReference type="Pfam" id="PF01266"/>
    </source>
</evidence>
<dbReference type="InterPro" id="IPR045170">
    <property type="entry name" value="MTOX"/>
</dbReference>
<dbReference type="GO" id="GO:0008115">
    <property type="term" value="F:sarcosine oxidase activity"/>
    <property type="evidence" value="ECO:0007669"/>
    <property type="project" value="TreeGrafter"/>
</dbReference>
<evidence type="ECO:0000256" key="3">
    <source>
        <dbReference type="ARBA" id="ARBA00022827"/>
    </source>
</evidence>
<evidence type="ECO:0000256" key="2">
    <source>
        <dbReference type="ARBA" id="ARBA00022630"/>
    </source>
</evidence>
<dbReference type="GO" id="GO:0050660">
    <property type="term" value="F:flavin adenine dinucleotide binding"/>
    <property type="evidence" value="ECO:0007669"/>
    <property type="project" value="InterPro"/>
</dbReference>
<comment type="cofactor">
    <cofactor evidence="1">
        <name>FAD</name>
        <dbReference type="ChEBI" id="CHEBI:57692"/>
    </cofactor>
</comment>
<dbReference type="Gene3D" id="3.30.9.10">
    <property type="entry name" value="D-Amino Acid Oxidase, subunit A, domain 2"/>
    <property type="match status" value="1"/>
</dbReference>